<keyword evidence="4" id="KW-0574">Periplasm</keyword>
<evidence type="ECO:0000256" key="1">
    <source>
        <dbReference type="ARBA" id="ARBA00004418"/>
    </source>
</evidence>
<dbReference type="PANTHER" id="PTHR38102:SF1">
    <property type="entry name" value="PERIPLASMIC CHAPERONE SPY"/>
    <property type="match status" value="1"/>
</dbReference>
<comment type="similarity">
    <text evidence="2">Belongs to the CpxP/Spy family.</text>
</comment>
<sequence>MFNNFKRVLAVAMLSTTLGGIAIPSIVSAQTNPNQGAQTTQKHHDGGWKKLNLNDDQKQQLKTIHTNTKQQVQAVLTEAQRAQLATAKQSGDRKGTWKSLNLTADQKQQIKNIHKSSRDQSLAILTPEQRTQLQQMKANRHQG</sequence>
<dbReference type="Pfam" id="PF07813">
    <property type="entry name" value="LTXXQ"/>
    <property type="match status" value="1"/>
</dbReference>
<dbReference type="GO" id="GO:0051082">
    <property type="term" value="F:unfolded protein binding"/>
    <property type="evidence" value="ECO:0007669"/>
    <property type="project" value="TreeGrafter"/>
</dbReference>
<keyword evidence="8" id="KW-1185">Reference proteome</keyword>
<evidence type="ECO:0000256" key="3">
    <source>
        <dbReference type="ARBA" id="ARBA00022729"/>
    </source>
</evidence>
<feature type="chain" id="PRO_5040831663" evidence="6">
    <location>
        <begin position="30"/>
        <end position="143"/>
    </location>
</feature>
<comment type="caution">
    <text evidence="7">The sequence shown here is derived from an EMBL/GenBank/DDBJ whole genome shotgun (WGS) entry which is preliminary data.</text>
</comment>
<dbReference type="RefSeq" id="WP_009627199.1">
    <property type="nucleotide sequence ID" value="NZ_VBTY01000081.1"/>
</dbReference>
<evidence type="ECO:0000256" key="2">
    <source>
        <dbReference type="ARBA" id="ARBA00008441"/>
    </source>
</evidence>
<dbReference type="GO" id="GO:0030288">
    <property type="term" value="C:outer membrane-bounded periplasmic space"/>
    <property type="evidence" value="ECO:0007669"/>
    <property type="project" value="TreeGrafter"/>
</dbReference>
<proteinExistence type="inferred from homology"/>
<gene>
    <name evidence="7" type="ORF">FEV09_11015</name>
</gene>
<name>A0A9X4RHP1_9CYAN</name>
<reference evidence="7" key="1">
    <citation type="submission" date="2019-05" db="EMBL/GenBank/DDBJ databases">
        <title>Whole genome sequencing of Pseudanabaena catenata USMAC16.</title>
        <authorList>
            <person name="Khan Z."/>
            <person name="Omar W.M."/>
            <person name="Convey P."/>
            <person name="Merican F."/>
            <person name="Najimudin N."/>
        </authorList>
    </citation>
    <scope>NUCLEOTIDE SEQUENCE</scope>
    <source>
        <strain evidence="7">USMAC16</strain>
    </source>
</reference>
<feature type="signal peptide" evidence="6">
    <location>
        <begin position="1"/>
        <end position="29"/>
    </location>
</feature>
<protein>
    <submittedName>
        <fullName evidence="7">Spy/CpxP family protein refolding chaperone</fullName>
    </submittedName>
</protein>
<evidence type="ECO:0000313" key="7">
    <source>
        <dbReference type="EMBL" id="MDG3495088.1"/>
    </source>
</evidence>
<dbReference type="InterPro" id="IPR012899">
    <property type="entry name" value="LTXXQ"/>
</dbReference>
<comment type="subcellular location">
    <subcellularLocation>
        <location evidence="1">Periplasm</location>
    </subcellularLocation>
</comment>
<feature type="compositionally biased region" description="Polar residues" evidence="5">
    <location>
        <begin position="128"/>
        <end position="137"/>
    </location>
</feature>
<evidence type="ECO:0000256" key="5">
    <source>
        <dbReference type="SAM" id="MobiDB-lite"/>
    </source>
</evidence>
<feature type="region of interest" description="Disordered" evidence="5">
    <location>
        <begin position="108"/>
        <end position="143"/>
    </location>
</feature>
<dbReference type="PANTHER" id="PTHR38102">
    <property type="entry name" value="PERIPLASMIC CHAPERONE SPY"/>
    <property type="match status" value="1"/>
</dbReference>
<accession>A0A9X4RHP1</accession>
<dbReference type="EMBL" id="VBTY01000081">
    <property type="protein sequence ID" value="MDG3495088.1"/>
    <property type="molecule type" value="Genomic_DNA"/>
</dbReference>
<evidence type="ECO:0000256" key="6">
    <source>
        <dbReference type="SAM" id="SignalP"/>
    </source>
</evidence>
<evidence type="ECO:0000256" key="4">
    <source>
        <dbReference type="ARBA" id="ARBA00022764"/>
    </source>
</evidence>
<keyword evidence="3 6" id="KW-0732">Signal</keyword>
<dbReference type="AlphaFoldDB" id="A0A9X4RHP1"/>
<organism evidence="7 8">
    <name type="scientific">Pseudanabaena catenata USMAC16</name>
    <dbReference type="NCBI Taxonomy" id="1855837"/>
    <lineage>
        <taxon>Bacteria</taxon>
        <taxon>Bacillati</taxon>
        <taxon>Cyanobacteriota</taxon>
        <taxon>Cyanophyceae</taxon>
        <taxon>Pseudanabaenales</taxon>
        <taxon>Pseudanabaenaceae</taxon>
        <taxon>Pseudanabaena</taxon>
    </lineage>
</organism>
<dbReference type="InterPro" id="IPR052211">
    <property type="entry name" value="Cpx_auxiliary_protein"/>
</dbReference>
<dbReference type="Proteomes" id="UP001152872">
    <property type="component" value="Unassembled WGS sequence"/>
</dbReference>
<evidence type="ECO:0000313" key="8">
    <source>
        <dbReference type="Proteomes" id="UP001152872"/>
    </source>
</evidence>